<keyword evidence="2" id="KW-1185">Reference proteome</keyword>
<dbReference type="Proteomes" id="UP000054279">
    <property type="component" value="Unassembled WGS sequence"/>
</dbReference>
<evidence type="ECO:0000313" key="1">
    <source>
        <dbReference type="EMBL" id="KIJ24896.1"/>
    </source>
</evidence>
<organism evidence="1 2">
    <name type="scientific">Sphaerobolus stellatus (strain SS14)</name>
    <dbReference type="NCBI Taxonomy" id="990650"/>
    <lineage>
        <taxon>Eukaryota</taxon>
        <taxon>Fungi</taxon>
        <taxon>Dikarya</taxon>
        <taxon>Basidiomycota</taxon>
        <taxon>Agaricomycotina</taxon>
        <taxon>Agaricomycetes</taxon>
        <taxon>Phallomycetidae</taxon>
        <taxon>Geastrales</taxon>
        <taxon>Sphaerobolaceae</taxon>
        <taxon>Sphaerobolus</taxon>
    </lineage>
</organism>
<name>A0A0C9UHM9_SPHS4</name>
<dbReference type="AlphaFoldDB" id="A0A0C9UHM9"/>
<sequence>MWKQKKISLAELEEGLGAETVDRLRTNSELADGSQFRPRAIEQLTRASILRLLQEEDGEYGSEYGSLSIRATRSVNINKALELELRQIQFKHRRDTQPVTTDIQWNKLQQSRRKLSQAIDGWFRKLGDFMPVEAVDELRTMLDWALRIMRLLKANSGLDKPMMP</sequence>
<proteinExistence type="predicted"/>
<protein>
    <submittedName>
        <fullName evidence="1">Uncharacterized protein</fullName>
    </submittedName>
</protein>
<reference evidence="1 2" key="1">
    <citation type="submission" date="2014-06" db="EMBL/GenBank/DDBJ databases">
        <title>Evolutionary Origins and Diversification of the Mycorrhizal Mutualists.</title>
        <authorList>
            <consortium name="DOE Joint Genome Institute"/>
            <consortium name="Mycorrhizal Genomics Consortium"/>
            <person name="Kohler A."/>
            <person name="Kuo A."/>
            <person name="Nagy L.G."/>
            <person name="Floudas D."/>
            <person name="Copeland A."/>
            <person name="Barry K.W."/>
            <person name="Cichocki N."/>
            <person name="Veneault-Fourrey C."/>
            <person name="LaButti K."/>
            <person name="Lindquist E.A."/>
            <person name="Lipzen A."/>
            <person name="Lundell T."/>
            <person name="Morin E."/>
            <person name="Murat C."/>
            <person name="Riley R."/>
            <person name="Ohm R."/>
            <person name="Sun H."/>
            <person name="Tunlid A."/>
            <person name="Henrissat B."/>
            <person name="Grigoriev I.V."/>
            <person name="Hibbett D.S."/>
            <person name="Martin F."/>
        </authorList>
    </citation>
    <scope>NUCLEOTIDE SEQUENCE [LARGE SCALE GENOMIC DNA]</scope>
    <source>
        <strain evidence="1 2">SS14</strain>
    </source>
</reference>
<evidence type="ECO:0000313" key="2">
    <source>
        <dbReference type="Proteomes" id="UP000054279"/>
    </source>
</evidence>
<accession>A0A0C9UHM9</accession>
<gene>
    <name evidence="1" type="ORF">M422DRAFT_56216</name>
</gene>
<dbReference type="HOGENOM" id="CLU_1620129_0_0_1"/>
<dbReference type="EMBL" id="KN837449">
    <property type="protein sequence ID" value="KIJ24896.1"/>
    <property type="molecule type" value="Genomic_DNA"/>
</dbReference>